<evidence type="ECO:0000256" key="2">
    <source>
        <dbReference type="ARBA" id="ARBA00022500"/>
    </source>
</evidence>
<keyword evidence="1 6" id="KW-0963">Cytoplasm</keyword>
<dbReference type="NCBIfam" id="NF001965">
    <property type="entry name" value="PRK00742.1"/>
    <property type="match status" value="1"/>
</dbReference>
<evidence type="ECO:0000256" key="6">
    <source>
        <dbReference type="HAMAP-Rule" id="MF_00099"/>
    </source>
</evidence>
<reference evidence="12 13" key="1">
    <citation type="submission" date="2015-06" db="EMBL/GenBank/DDBJ databases">
        <authorList>
            <person name="Wibberg Daniel"/>
        </authorList>
    </citation>
    <scope>NUCLEOTIDE SEQUENCE [LARGE SCALE GENOMIC DNA]</scope>
    <source>
        <strain evidence="12 13">T3/55T</strain>
    </source>
</reference>
<dbReference type="PIRSF" id="PIRSF000876">
    <property type="entry name" value="RR_chemtxs_CheB"/>
    <property type="match status" value="1"/>
</dbReference>
<dbReference type="AlphaFoldDB" id="A0A0H5SGC9"/>
<feature type="active site" evidence="6 7">
    <location>
        <position position="203"/>
    </location>
</feature>
<dbReference type="GO" id="GO:0008984">
    <property type="term" value="F:protein-glutamate methylesterase activity"/>
    <property type="evidence" value="ECO:0007669"/>
    <property type="project" value="UniProtKB-UniRule"/>
</dbReference>
<comment type="PTM">
    <text evidence="6">Phosphorylated by CheA. Phosphorylation of the N-terminal regulatory domain activates the methylesterase activity.</text>
</comment>
<dbReference type="EC" id="3.1.1.61" evidence="6"/>
<dbReference type="Proteomes" id="UP000236497">
    <property type="component" value="Unassembled WGS sequence"/>
</dbReference>
<dbReference type="Gene3D" id="3.40.50.2300">
    <property type="match status" value="1"/>
</dbReference>
<comment type="similarity">
    <text evidence="6">Belongs to the CheB family.</text>
</comment>
<keyword evidence="2 6" id="KW-0145">Chemotaxis</keyword>
<dbReference type="EMBL" id="CVTD020000015">
    <property type="protein sequence ID" value="CRZ34542.1"/>
    <property type="molecule type" value="Genomic_DNA"/>
</dbReference>
<proteinExistence type="inferred from homology"/>
<keyword evidence="13" id="KW-1185">Reference proteome</keyword>
<evidence type="ECO:0000313" key="12">
    <source>
        <dbReference type="EMBL" id="CRZ34542.1"/>
    </source>
</evidence>
<dbReference type="RefSeq" id="WP_103202643.1">
    <property type="nucleotide sequence ID" value="NZ_CVTD020000015.1"/>
</dbReference>
<feature type="compositionally biased region" description="Basic and acidic residues" evidence="9">
    <location>
        <begin position="149"/>
        <end position="160"/>
    </location>
</feature>
<dbReference type="InterPro" id="IPR008248">
    <property type="entry name" value="CheB-like"/>
</dbReference>
<dbReference type="HAMAP" id="MF_00099">
    <property type="entry name" value="CheB_chemtxs"/>
    <property type="match status" value="1"/>
</dbReference>
<comment type="subcellular location">
    <subcellularLocation>
        <location evidence="6">Cytoplasm</location>
    </subcellularLocation>
</comment>
<dbReference type="InterPro" id="IPR035909">
    <property type="entry name" value="CheB_C"/>
</dbReference>
<comment type="catalytic activity">
    <reaction evidence="6">
        <text>L-glutaminyl-[protein] + H2O = L-glutamyl-[protein] + NH4(+)</text>
        <dbReference type="Rhea" id="RHEA:16441"/>
        <dbReference type="Rhea" id="RHEA-COMP:10207"/>
        <dbReference type="Rhea" id="RHEA-COMP:10208"/>
        <dbReference type="ChEBI" id="CHEBI:15377"/>
        <dbReference type="ChEBI" id="CHEBI:28938"/>
        <dbReference type="ChEBI" id="CHEBI:29973"/>
        <dbReference type="ChEBI" id="CHEBI:30011"/>
        <dbReference type="EC" id="3.5.1.44"/>
    </reaction>
</comment>
<dbReference type="CDD" id="cd16432">
    <property type="entry name" value="CheB_Rec"/>
    <property type="match status" value="1"/>
</dbReference>
<dbReference type="PROSITE" id="PS50110">
    <property type="entry name" value="RESPONSE_REGULATORY"/>
    <property type="match status" value="1"/>
</dbReference>
<evidence type="ECO:0000259" key="10">
    <source>
        <dbReference type="PROSITE" id="PS50110"/>
    </source>
</evidence>
<dbReference type="SUPFAM" id="SSF52738">
    <property type="entry name" value="Methylesterase CheB, C-terminal domain"/>
    <property type="match status" value="1"/>
</dbReference>
<feature type="active site" evidence="6 7">
    <location>
        <position position="300"/>
    </location>
</feature>
<protein>
    <recommendedName>
        <fullName evidence="6">Protein-glutamate methylesterase/protein-glutamine glutaminase</fullName>
        <ecNumber evidence="6">3.1.1.61</ecNumber>
        <ecNumber evidence="6">3.5.1.44</ecNumber>
    </recommendedName>
</protein>
<dbReference type="SMART" id="SM00448">
    <property type="entry name" value="REC"/>
    <property type="match status" value="1"/>
</dbReference>
<feature type="modified residue" description="4-aspartylphosphate" evidence="6 8">
    <location>
        <position position="57"/>
    </location>
</feature>
<comment type="catalytic activity">
    <reaction evidence="5 6">
        <text>[protein]-L-glutamate 5-O-methyl ester + H2O = L-glutamyl-[protein] + methanol + H(+)</text>
        <dbReference type="Rhea" id="RHEA:23236"/>
        <dbReference type="Rhea" id="RHEA-COMP:10208"/>
        <dbReference type="Rhea" id="RHEA-COMP:10311"/>
        <dbReference type="ChEBI" id="CHEBI:15377"/>
        <dbReference type="ChEBI" id="CHEBI:15378"/>
        <dbReference type="ChEBI" id="CHEBI:17790"/>
        <dbReference type="ChEBI" id="CHEBI:29973"/>
        <dbReference type="ChEBI" id="CHEBI:82795"/>
        <dbReference type="EC" id="3.1.1.61"/>
    </reaction>
</comment>
<dbReference type="EC" id="3.5.1.44" evidence="6"/>
<dbReference type="Gene3D" id="3.40.50.180">
    <property type="entry name" value="Methylesterase CheB, C-terminal domain"/>
    <property type="match status" value="1"/>
</dbReference>
<dbReference type="PROSITE" id="PS50122">
    <property type="entry name" value="CHEB"/>
    <property type="match status" value="1"/>
</dbReference>
<evidence type="ECO:0000256" key="1">
    <source>
        <dbReference type="ARBA" id="ARBA00022490"/>
    </source>
</evidence>
<keyword evidence="3 6" id="KW-0378">Hydrolase</keyword>
<dbReference type="GO" id="GO:0050568">
    <property type="term" value="F:protein-glutamine glutaminase activity"/>
    <property type="evidence" value="ECO:0007669"/>
    <property type="project" value="UniProtKB-UniRule"/>
</dbReference>
<organism evidence="12 13">
    <name type="scientific">Herbinix hemicellulosilytica</name>
    <dbReference type="NCBI Taxonomy" id="1564487"/>
    <lineage>
        <taxon>Bacteria</taxon>
        <taxon>Bacillati</taxon>
        <taxon>Bacillota</taxon>
        <taxon>Clostridia</taxon>
        <taxon>Lachnospirales</taxon>
        <taxon>Lachnospiraceae</taxon>
        <taxon>Herbinix</taxon>
    </lineage>
</organism>
<dbReference type="InterPro" id="IPR001789">
    <property type="entry name" value="Sig_transdc_resp-reg_receiver"/>
</dbReference>
<sequence length="362" mass="39468">MKKNILIIDDSALMRRVLSDIIETDDRFHVIGVATDGLNGLSMLKENVGAVDAVLLDINMPRMNGIELLEELKKQNIKTNVIVVSAVTTKEAKETIYALELGAFDFITKPERLDELKNDVFSGKLLECLAMATDSQLSDGQNSKKERKKKSDPNAKKDKPAIIPEKSNKLVAIACSTGGPKALHLIIPSLPKNLDAGVVIVQHMPEGFTKSLAERLNGISQIPVKEAEDGEIIKKGWAYIAKGGRQLRIVKGGQGNHIIKLTEEPARRGLNPCADIMYESLVDSDYDEIVCVVLTGMGSDGTAGITELSKKKNIHVIAQDSETSVVYGMPRMIKQTGLADEVLPLYNIADAIIKNVGVLTWT</sequence>
<dbReference type="InterPro" id="IPR011006">
    <property type="entry name" value="CheY-like_superfamily"/>
</dbReference>
<dbReference type="SUPFAM" id="SSF52172">
    <property type="entry name" value="CheY-like"/>
    <property type="match status" value="1"/>
</dbReference>
<evidence type="ECO:0000256" key="8">
    <source>
        <dbReference type="PROSITE-ProRule" id="PRU00169"/>
    </source>
</evidence>
<gene>
    <name evidence="6" type="primary">cheB</name>
    <name evidence="12" type="ORF">HHT355_1341</name>
</gene>
<evidence type="ECO:0000259" key="11">
    <source>
        <dbReference type="PROSITE" id="PS50122"/>
    </source>
</evidence>
<feature type="domain" description="Response regulatory" evidence="10">
    <location>
        <begin position="4"/>
        <end position="124"/>
    </location>
</feature>
<evidence type="ECO:0000256" key="7">
    <source>
        <dbReference type="PROSITE-ProRule" id="PRU00050"/>
    </source>
</evidence>
<evidence type="ECO:0000256" key="3">
    <source>
        <dbReference type="ARBA" id="ARBA00022801"/>
    </source>
</evidence>
<evidence type="ECO:0000256" key="4">
    <source>
        <dbReference type="ARBA" id="ARBA00024867"/>
    </source>
</evidence>
<comment type="domain">
    <text evidence="6">Contains a C-terminal catalytic domain, and an N-terminal region which modulates catalytic activity.</text>
</comment>
<comment type="function">
    <text evidence="6">Involved in chemotaxis. Part of a chemotaxis signal transduction system that modulates chemotaxis in response to various stimuli. Catalyzes the demethylation of specific methylglutamate residues introduced into the chemoreceptors (methyl-accepting chemotaxis proteins or MCP) by CheR. Also mediates the irreversible deamidation of specific glutamine residues to glutamic acid.</text>
</comment>
<accession>A0A0H5SGC9</accession>
<dbReference type="GO" id="GO:0005737">
    <property type="term" value="C:cytoplasm"/>
    <property type="evidence" value="ECO:0007669"/>
    <property type="project" value="UniProtKB-SubCell"/>
</dbReference>
<evidence type="ECO:0000256" key="9">
    <source>
        <dbReference type="SAM" id="MobiDB-lite"/>
    </source>
</evidence>
<feature type="domain" description="CheB-type methylesterase" evidence="11">
    <location>
        <begin position="164"/>
        <end position="359"/>
    </location>
</feature>
<dbReference type="GO" id="GO:0000156">
    <property type="term" value="F:phosphorelay response regulator activity"/>
    <property type="evidence" value="ECO:0007669"/>
    <property type="project" value="InterPro"/>
</dbReference>
<dbReference type="OrthoDB" id="9793421at2"/>
<dbReference type="Pfam" id="PF00072">
    <property type="entry name" value="Response_reg"/>
    <property type="match status" value="1"/>
</dbReference>
<dbReference type="PANTHER" id="PTHR42872:SF6">
    <property type="entry name" value="PROTEIN-GLUTAMATE METHYLESTERASE_PROTEIN-GLUTAMINE GLUTAMINASE"/>
    <property type="match status" value="1"/>
</dbReference>
<evidence type="ECO:0000313" key="13">
    <source>
        <dbReference type="Proteomes" id="UP000236497"/>
    </source>
</evidence>
<dbReference type="PANTHER" id="PTHR42872">
    <property type="entry name" value="PROTEIN-GLUTAMATE METHYLESTERASE/PROTEIN-GLUTAMINE GLUTAMINASE"/>
    <property type="match status" value="1"/>
</dbReference>
<dbReference type="InterPro" id="IPR000673">
    <property type="entry name" value="Sig_transdc_resp-reg_Me-estase"/>
</dbReference>
<feature type="active site" evidence="6 7">
    <location>
        <position position="176"/>
    </location>
</feature>
<dbReference type="Pfam" id="PF01339">
    <property type="entry name" value="CheB_methylest"/>
    <property type="match status" value="1"/>
</dbReference>
<dbReference type="CDD" id="cd17541">
    <property type="entry name" value="REC_CheB-like"/>
    <property type="match status" value="1"/>
</dbReference>
<evidence type="ECO:0000256" key="5">
    <source>
        <dbReference type="ARBA" id="ARBA00048267"/>
    </source>
</evidence>
<name>A0A0H5SGC9_HERHM</name>
<comment type="function">
    <text evidence="4">May play the central regulatory role in sporulation. It may be an element of the effector pathway responsible for the activation of sporulation genes in response to nutritional stress. Spo0A may act in concert with spo0H (a sigma factor) to control the expression of some genes that are critical to the sporulation process.</text>
</comment>
<keyword evidence="6 8" id="KW-0597">Phosphoprotein</keyword>
<feature type="region of interest" description="Disordered" evidence="9">
    <location>
        <begin position="137"/>
        <end position="161"/>
    </location>
</feature>
<dbReference type="GO" id="GO:0006935">
    <property type="term" value="P:chemotaxis"/>
    <property type="evidence" value="ECO:0007669"/>
    <property type="project" value="UniProtKB-UniRule"/>
</dbReference>